<accession>A0A2S5BI78</accession>
<feature type="region of interest" description="Disordered" evidence="1">
    <location>
        <begin position="179"/>
        <end position="221"/>
    </location>
</feature>
<dbReference type="AlphaFoldDB" id="A0A2S5BI78"/>
<reference evidence="2 3" key="1">
    <citation type="journal article" date="2018" name="Front. Microbiol.">
        <title>Prospects for Fungal Bioremediation of Acidic Radioactive Waste Sites: Characterization and Genome Sequence of Rhodotorula taiwanensis MD1149.</title>
        <authorList>
            <person name="Tkavc R."/>
            <person name="Matrosova V.Y."/>
            <person name="Grichenko O.E."/>
            <person name="Gostincar C."/>
            <person name="Volpe R.P."/>
            <person name="Klimenkova P."/>
            <person name="Gaidamakova E.K."/>
            <person name="Zhou C.E."/>
            <person name="Stewart B.J."/>
            <person name="Lyman M.G."/>
            <person name="Malfatti S.A."/>
            <person name="Rubinfeld B."/>
            <person name="Courtot M."/>
            <person name="Singh J."/>
            <person name="Dalgard C.L."/>
            <person name="Hamilton T."/>
            <person name="Frey K.G."/>
            <person name="Gunde-Cimerman N."/>
            <person name="Dugan L."/>
            <person name="Daly M.J."/>
        </authorList>
    </citation>
    <scope>NUCLEOTIDE SEQUENCE [LARGE SCALE GENOMIC DNA]</scope>
    <source>
        <strain evidence="2 3">MD1149</strain>
    </source>
</reference>
<feature type="compositionally biased region" description="Basic residues" evidence="1">
    <location>
        <begin position="1"/>
        <end position="11"/>
    </location>
</feature>
<evidence type="ECO:0000313" key="3">
    <source>
        <dbReference type="Proteomes" id="UP000237144"/>
    </source>
</evidence>
<organism evidence="2 3">
    <name type="scientific">Rhodotorula taiwanensis</name>
    <dbReference type="NCBI Taxonomy" id="741276"/>
    <lineage>
        <taxon>Eukaryota</taxon>
        <taxon>Fungi</taxon>
        <taxon>Dikarya</taxon>
        <taxon>Basidiomycota</taxon>
        <taxon>Pucciniomycotina</taxon>
        <taxon>Microbotryomycetes</taxon>
        <taxon>Sporidiobolales</taxon>
        <taxon>Sporidiobolaceae</taxon>
        <taxon>Rhodotorula</taxon>
    </lineage>
</organism>
<name>A0A2S5BI78_9BASI</name>
<feature type="compositionally biased region" description="Basic and acidic residues" evidence="1">
    <location>
        <begin position="123"/>
        <end position="135"/>
    </location>
</feature>
<sequence length="661" mass="73576">MDARKPSKTPRARSAPPAALSSGTIGLTFLSSEQPRALGPLPSFRDRLQATDTWNSRPWSSYSAASPATTAYSRDDSPTSSEPLSLASHSRSRRASSSSLSSLRADTPSTSTGSSGGRRRNSKSPEEARQPDLSAADRRALRLHQDAAVQRAVSRGALQAESYTDGMLYAIREEAENEYMRTRRSTRDRQSGDVDAAASRKRRHDGLEGHQGQVASAVKSRKLDLRGRKRVVGADEEEVDGGSTLDEPVQVEVDLRKLLGIWWRGPAGGSCALLLEGPSSPRLSALSMDSGSTNLNMTAIAGSSDSAARPPRTLLDLPDELLMHIGRRIYWRLLEELDVMPSSGPTWTCRRLRRLWGPLRWQVVVDRDDSADPLAELLFLPRPFRQATREAILNLSGSDREDRARCAMLAQLENLEELVISHKKGASVVAGTDVVRLCALLPQLKGIWLAEGVSVGKEWDQFKAPLRRAFIYSHRYTSALSLSLVRAGITSLHLEWTGHLVNPLPWSTLVDFCFHFPRDATFSDLIAAIRWSTLVRFELIQPLDIFIKVNRRAILDFIDLSPDLVFVELIDVVVEASMSVEDTIAAIAAMDAKSDLATDFPVLFAILHRLRGTSVLHLEYRASQNFKDASFGLYTARARPWIKWTRATREEDFRREIWWET</sequence>
<protein>
    <submittedName>
        <fullName evidence="2">Uncharacterized protein</fullName>
    </submittedName>
</protein>
<evidence type="ECO:0000313" key="2">
    <source>
        <dbReference type="EMBL" id="POY76470.1"/>
    </source>
</evidence>
<comment type="caution">
    <text evidence="2">The sequence shown here is derived from an EMBL/GenBank/DDBJ whole genome shotgun (WGS) entry which is preliminary data.</text>
</comment>
<feature type="compositionally biased region" description="Low complexity" evidence="1">
    <location>
        <begin position="84"/>
        <end position="113"/>
    </location>
</feature>
<feature type="region of interest" description="Disordered" evidence="1">
    <location>
        <begin position="1"/>
        <end position="23"/>
    </location>
</feature>
<dbReference type="EMBL" id="PJQD01000005">
    <property type="protein sequence ID" value="POY76470.1"/>
    <property type="molecule type" value="Genomic_DNA"/>
</dbReference>
<feature type="compositionally biased region" description="Basic and acidic residues" evidence="1">
    <location>
        <begin position="179"/>
        <end position="192"/>
    </location>
</feature>
<dbReference type="OrthoDB" id="10687177at2759"/>
<feature type="compositionally biased region" description="Low complexity" evidence="1">
    <location>
        <begin position="56"/>
        <end position="72"/>
    </location>
</feature>
<dbReference type="Proteomes" id="UP000237144">
    <property type="component" value="Unassembled WGS sequence"/>
</dbReference>
<feature type="compositionally biased region" description="Low complexity" evidence="1">
    <location>
        <begin position="12"/>
        <end position="22"/>
    </location>
</feature>
<keyword evidence="3" id="KW-1185">Reference proteome</keyword>
<evidence type="ECO:0000256" key="1">
    <source>
        <dbReference type="SAM" id="MobiDB-lite"/>
    </source>
</evidence>
<feature type="region of interest" description="Disordered" evidence="1">
    <location>
        <begin position="52"/>
        <end position="135"/>
    </location>
</feature>
<gene>
    <name evidence="2" type="ORF">BMF94_0671</name>
</gene>
<proteinExistence type="predicted"/>